<dbReference type="PROSITE" id="PS00108">
    <property type="entry name" value="PROTEIN_KINASE_ST"/>
    <property type="match status" value="1"/>
</dbReference>
<dbReference type="GO" id="GO:0005524">
    <property type="term" value="F:ATP binding"/>
    <property type="evidence" value="ECO:0007669"/>
    <property type="project" value="UniProtKB-UniRule"/>
</dbReference>
<dbReference type="SMART" id="SM00220">
    <property type="entry name" value="S_TKc"/>
    <property type="match status" value="1"/>
</dbReference>
<dbReference type="InterPro" id="IPR011009">
    <property type="entry name" value="Kinase-like_dom_sf"/>
</dbReference>
<dbReference type="GO" id="GO:0005634">
    <property type="term" value="C:nucleus"/>
    <property type="evidence" value="ECO:0007669"/>
    <property type="project" value="TreeGrafter"/>
</dbReference>
<reference evidence="7" key="1">
    <citation type="submission" date="2020-06" db="EMBL/GenBank/DDBJ databases">
        <authorList>
            <consortium name="Plant Systems Biology data submission"/>
        </authorList>
    </citation>
    <scope>NUCLEOTIDE SEQUENCE</scope>
    <source>
        <strain evidence="7">D6</strain>
    </source>
</reference>
<dbReference type="InterPro" id="IPR000719">
    <property type="entry name" value="Prot_kinase_dom"/>
</dbReference>
<keyword evidence="7" id="KW-0808">Transferase</keyword>
<protein>
    <submittedName>
        <fullName evidence="7">SPS1-related proline-alanine-rich protein kinase</fullName>
    </submittedName>
</protein>
<dbReference type="InterPro" id="IPR008271">
    <property type="entry name" value="Ser/Thr_kinase_AS"/>
</dbReference>
<dbReference type="Pfam" id="PF00069">
    <property type="entry name" value="Pkinase"/>
    <property type="match status" value="1"/>
</dbReference>
<sequence length="468" mass="52697">MSSGSLPLATYHRTQALGEGSFGSVVTVYNDDGEEFAMKLFIPDDEEDNDETLELGALLEISILRLLRESNGHVNIVEIADVQGDYCDDEDEAGAGTSGCLGMAMPLYPLGSLEQAIDSQSPLIQKRADKIRISHGILSAVNYLHENGLMHRDIKASNIMLAQDEENDTIKPVLIDFSLVKIVDGTMFGNSDYSFPPLGEDEDEPTTHTGQAGTATYMSPEVNDCEPYGLRADLWSVGVVLLELLQKSTLQAVKASQAESLIQERLQKLPQDKPFPTMVRKLLQRDPEERWTARQCLEHMSTSLFANYDVPPVKTICLKQALPFDEDKEEEEENVAPTAGSRDKKTPRKPPRVDPVVERRRKNIRKLCHELDCQHPMTLHAANCFCERMLELDDELDDLKASQTMLDCVVLAHKVFEVEMLDLNSLEEEYKSFAEWDLDTYRDNESTILMMMDYCLYPRELVAGLVDR</sequence>
<dbReference type="CDD" id="cd00180">
    <property type="entry name" value="PKc"/>
    <property type="match status" value="1"/>
</dbReference>
<dbReference type="AlphaFoldDB" id="A0A9N8HS62"/>
<comment type="caution">
    <text evidence="7">The sequence shown here is derived from an EMBL/GenBank/DDBJ whole genome shotgun (WGS) entry which is preliminary data.</text>
</comment>
<dbReference type="EMBL" id="CAICTM010001399">
    <property type="protein sequence ID" value="CAB9523302.1"/>
    <property type="molecule type" value="Genomic_DNA"/>
</dbReference>
<dbReference type="PANTHER" id="PTHR44167">
    <property type="entry name" value="OVARIAN-SPECIFIC SERINE/THREONINE-PROTEIN KINASE LOK-RELATED"/>
    <property type="match status" value="1"/>
</dbReference>
<keyword evidence="2 3" id="KW-0067">ATP-binding</keyword>
<feature type="region of interest" description="Disordered" evidence="5">
    <location>
        <begin position="327"/>
        <end position="354"/>
    </location>
</feature>
<feature type="binding site" evidence="3">
    <location>
        <position position="39"/>
    </location>
    <ligand>
        <name>ATP</name>
        <dbReference type="ChEBI" id="CHEBI:30616"/>
    </ligand>
</feature>
<dbReference type="PANTHER" id="PTHR44167:SF30">
    <property type="entry name" value="PHOSPHORYLASE KINASE"/>
    <property type="match status" value="1"/>
</dbReference>
<evidence type="ECO:0000256" key="1">
    <source>
        <dbReference type="ARBA" id="ARBA00022741"/>
    </source>
</evidence>
<evidence type="ECO:0000256" key="2">
    <source>
        <dbReference type="ARBA" id="ARBA00022840"/>
    </source>
</evidence>
<keyword evidence="8" id="KW-1185">Reference proteome</keyword>
<keyword evidence="7" id="KW-0418">Kinase</keyword>
<evidence type="ECO:0000313" key="8">
    <source>
        <dbReference type="Proteomes" id="UP001153069"/>
    </source>
</evidence>
<evidence type="ECO:0000256" key="4">
    <source>
        <dbReference type="RuleBase" id="RU000304"/>
    </source>
</evidence>
<keyword evidence="4" id="KW-0723">Serine/threonine-protein kinase</keyword>
<dbReference type="SUPFAM" id="SSF56112">
    <property type="entry name" value="Protein kinase-like (PK-like)"/>
    <property type="match status" value="1"/>
</dbReference>
<dbReference type="GO" id="GO:0004674">
    <property type="term" value="F:protein serine/threonine kinase activity"/>
    <property type="evidence" value="ECO:0007669"/>
    <property type="project" value="UniProtKB-KW"/>
</dbReference>
<comment type="similarity">
    <text evidence="4">Belongs to the protein kinase superfamily.</text>
</comment>
<evidence type="ECO:0000313" key="7">
    <source>
        <dbReference type="EMBL" id="CAB9523302.1"/>
    </source>
</evidence>
<evidence type="ECO:0000256" key="3">
    <source>
        <dbReference type="PROSITE-ProRule" id="PRU10141"/>
    </source>
</evidence>
<dbReference type="InterPro" id="IPR017441">
    <property type="entry name" value="Protein_kinase_ATP_BS"/>
</dbReference>
<dbReference type="Gene3D" id="1.10.510.10">
    <property type="entry name" value="Transferase(Phosphotransferase) domain 1"/>
    <property type="match status" value="1"/>
</dbReference>
<name>A0A9N8HS62_9STRA</name>
<evidence type="ECO:0000256" key="5">
    <source>
        <dbReference type="SAM" id="MobiDB-lite"/>
    </source>
</evidence>
<evidence type="ECO:0000259" key="6">
    <source>
        <dbReference type="PROSITE" id="PS50011"/>
    </source>
</evidence>
<accession>A0A9N8HS62</accession>
<dbReference type="Gene3D" id="3.30.200.20">
    <property type="entry name" value="Phosphorylase Kinase, domain 1"/>
    <property type="match status" value="1"/>
</dbReference>
<dbReference type="Proteomes" id="UP001153069">
    <property type="component" value="Unassembled WGS sequence"/>
</dbReference>
<dbReference type="PROSITE" id="PS00107">
    <property type="entry name" value="PROTEIN_KINASE_ATP"/>
    <property type="match status" value="1"/>
</dbReference>
<proteinExistence type="inferred from homology"/>
<dbReference type="GO" id="GO:0044773">
    <property type="term" value="P:mitotic DNA damage checkpoint signaling"/>
    <property type="evidence" value="ECO:0007669"/>
    <property type="project" value="TreeGrafter"/>
</dbReference>
<gene>
    <name evidence="7" type="ORF">SEMRO_1401_G269500.1</name>
</gene>
<dbReference type="PROSITE" id="PS50011">
    <property type="entry name" value="PROTEIN_KINASE_DOM"/>
    <property type="match status" value="1"/>
</dbReference>
<feature type="domain" description="Protein kinase" evidence="6">
    <location>
        <begin position="11"/>
        <end position="302"/>
    </location>
</feature>
<dbReference type="OrthoDB" id="193860at2759"/>
<keyword evidence="1 3" id="KW-0547">Nucleotide-binding</keyword>
<organism evidence="7 8">
    <name type="scientific">Seminavis robusta</name>
    <dbReference type="NCBI Taxonomy" id="568900"/>
    <lineage>
        <taxon>Eukaryota</taxon>
        <taxon>Sar</taxon>
        <taxon>Stramenopiles</taxon>
        <taxon>Ochrophyta</taxon>
        <taxon>Bacillariophyta</taxon>
        <taxon>Bacillariophyceae</taxon>
        <taxon>Bacillariophycidae</taxon>
        <taxon>Naviculales</taxon>
        <taxon>Naviculaceae</taxon>
        <taxon>Seminavis</taxon>
    </lineage>
</organism>